<keyword evidence="1" id="KW-0812">Transmembrane</keyword>
<sequence>MYPIYSDDLIQVFYEKLQKLDFIIFVVVLSITTRPTLANLNVHCFTVQYYDLMRLASRIILFARIISFLLYLCYNCEPPDPEENILLKF</sequence>
<comment type="caution">
    <text evidence="2">The sequence shown here is derived from an EMBL/GenBank/DDBJ whole genome shotgun (WGS) entry which is preliminary data.</text>
</comment>
<name>A0A3M7S2V7_BRAPC</name>
<evidence type="ECO:0000313" key="3">
    <source>
        <dbReference type="Proteomes" id="UP000276133"/>
    </source>
</evidence>
<feature type="transmembrane region" description="Helical" evidence="1">
    <location>
        <begin position="52"/>
        <end position="72"/>
    </location>
</feature>
<dbReference type="Proteomes" id="UP000276133">
    <property type="component" value="Unassembled WGS sequence"/>
</dbReference>
<keyword evidence="3" id="KW-1185">Reference proteome</keyword>
<evidence type="ECO:0000256" key="1">
    <source>
        <dbReference type="SAM" id="Phobius"/>
    </source>
</evidence>
<keyword evidence="1" id="KW-1133">Transmembrane helix</keyword>
<feature type="transmembrane region" description="Helical" evidence="1">
    <location>
        <begin position="20"/>
        <end position="40"/>
    </location>
</feature>
<dbReference type="EMBL" id="REGN01002145">
    <property type="protein sequence ID" value="RNA29968.1"/>
    <property type="molecule type" value="Genomic_DNA"/>
</dbReference>
<gene>
    <name evidence="2" type="ORF">BpHYR1_005927</name>
</gene>
<proteinExistence type="predicted"/>
<protein>
    <submittedName>
        <fullName evidence="2">Uncharacterized protein</fullName>
    </submittedName>
</protein>
<evidence type="ECO:0000313" key="2">
    <source>
        <dbReference type="EMBL" id="RNA29968.1"/>
    </source>
</evidence>
<organism evidence="2 3">
    <name type="scientific">Brachionus plicatilis</name>
    <name type="common">Marine rotifer</name>
    <name type="synonym">Brachionus muelleri</name>
    <dbReference type="NCBI Taxonomy" id="10195"/>
    <lineage>
        <taxon>Eukaryota</taxon>
        <taxon>Metazoa</taxon>
        <taxon>Spiralia</taxon>
        <taxon>Gnathifera</taxon>
        <taxon>Rotifera</taxon>
        <taxon>Eurotatoria</taxon>
        <taxon>Monogononta</taxon>
        <taxon>Pseudotrocha</taxon>
        <taxon>Ploima</taxon>
        <taxon>Brachionidae</taxon>
        <taxon>Brachionus</taxon>
    </lineage>
</organism>
<reference evidence="2 3" key="1">
    <citation type="journal article" date="2018" name="Sci. Rep.">
        <title>Genomic signatures of local adaptation to the degree of environmental predictability in rotifers.</title>
        <authorList>
            <person name="Franch-Gras L."/>
            <person name="Hahn C."/>
            <person name="Garcia-Roger E.M."/>
            <person name="Carmona M.J."/>
            <person name="Serra M."/>
            <person name="Gomez A."/>
        </authorList>
    </citation>
    <scope>NUCLEOTIDE SEQUENCE [LARGE SCALE GENOMIC DNA]</scope>
    <source>
        <strain evidence="2">HYR1</strain>
    </source>
</reference>
<dbReference type="AlphaFoldDB" id="A0A3M7S2V7"/>
<accession>A0A3M7S2V7</accession>
<keyword evidence="1" id="KW-0472">Membrane</keyword>